<organism evidence="1 2">
    <name type="scientific">Mariniflexile gromovii</name>
    <dbReference type="NCBI Taxonomy" id="362523"/>
    <lineage>
        <taxon>Bacteria</taxon>
        <taxon>Pseudomonadati</taxon>
        <taxon>Bacteroidota</taxon>
        <taxon>Flavobacteriia</taxon>
        <taxon>Flavobacteriales</taxon>
        <taxon>Flavobacteriaceae</taxon>
        <taxon>Mariniflexile</taxon>
    </lineage>
</organism>
<sequence length="300" mass="34059">MGIRENHRILKDALKYLNYKSEYISGESGGKPYLVDDIHNLKKGIELLSDIDFLEYYIKDLKENSGLFNTFKDKDNFNSSQDTVIKNNINYLKTGIQFLLNYFDKQTVNEKDIDGVSIKLPELNSFDELSKISNELKKAIELPINDSGIENAKTEIVSAERGSIWLNIGLGTIAAVKLVASITWAATYLRKKKAEAKIFEEHAKTLELKNDALSSIIDAQKTQLKNILESEAKAIISEQYQHDDPETLRRLELSINTTADLIDRGVKILPTSENESLKELFPDYKNLNLIQSAIKQIKNE</sequence>
<keyword evidence="2" id="KW-1185">Reference proteome</keyword>
<gene>
    <name evidence="1" type="ORF">J8H85_11320</name>
</gene>
<accession>A0ABS4BUZ9</accession>
<dbReference type="RefSeq" id="WP_209655308.1">
    <property type="nucleotide sequence ID" value="NZ_JAGJCB010000010.1"/>
</dbReference>
<dbReference type="EMBL" id="JAGJCB010000010">
    <property type="protein sequence ID" value="MBP0904418.1"/>
    <property type="molecule type" value="Genomic_DNA"/>
</dbReference>
<name>A0ABS4BUZ9_9FLAO</name>
<evidence type="ECO:0000313" key="1">
    <source>
        <dbReference type="EMBL" id="MBP0904418.1"/>
    </source>
</evidence>
<comment type="caution">
    <text evidence="1">The sequence shown here is derived from an EMBL/GenBank/DDBJ whole genome shotgun (WGS) entry which is preliminary data.</text>
</comment>
<dbReference type="Proteomes" id="UP000670776">
    <property type="component" value="Unassembled WGS sequence"/>
</dbReference>
<evidence type="ECO:0000313" key="2">
    <source>
        <dbReference type="Proteomes" id="UP000670776"/>
    </source>
</evidence>
<reference evidence="1 2" key="1">
    <citation type="submission" date="2021-04" db="EMBL/GenBank/DDBJ databases">
        <title>Mariniflexile gromovii gen. nov., sp. nov., a gliding bacterium isolated from the sea urchin Strongylocentrotus intermedius.</title>
        <authorList>
            <person name="Ko S."/>
            <person name="Le V."/>
            <person name="Ahn C.-Y."/>
            <person name="Oh H.-M."/>
        </authorList>
    </citation>
    <scope>NUCLEOTIDE SEQUENCE [LARGE SCALE GENOMIC DNA]</scope>
    <source>
        <strain evidence="1 2">KCTC 12570</strain>
    </source>
</reference>
<proteinExistence type="predicted"/>
<protein>
    <submittedName>
        <fullName evidence="1">Uncharacterized protein</fullName>
    </submittedName>
</protein>